<organism evidence="1 2">
    <name type="scientific">Trichonephila clavata</name>
    <name type="common">Joro spider</name>
    <name type="synonym">Nephila clavata</name>
    <dbReference type="NCBI Taxonomy" id="2740835"/>
    <lineage>
        <taxon>Eukaryota</taxon>
        <taxon>Metazoa</taxon>
        <taxon>Ecdysozoa</taxon>
        <taxon>Arthropoda</taxon>
        <taxon>Chelicerata</taxon>
        <taxon>Arachnida</taxon>
        <taxon>Araneae</taxon>
        <taxon>Araneomorphae</taxon>
        <taxon>Entelegynae</taxon>
        <taxon>Araneoidea</taxon>
        <taxon>Nephilidae</taxon>
        <taxon>Trichonephila</taxon>
    </lineage>
</organism>
<dbReference type="Proteomes" id="UP000887116">
    <property type="component" value="Unassembled WGS sequence"/>
</dbReference>
<comment type="caution">
    <text evidence="1">The sequence shown here is derived from an EMBL/GenBank/DDBJ whole genome shotgun (WGS) entry which is preliminary data.</text>
</comment>
<sequence>MYSIETSEAIPKDPQVVRNLSQPMKKLLDVAKRHYNALSAKKFLLLPPSAPNVHNLVTIATHFSCVRVPLCDVMNIKHVSDMQSGNNFLSSSGVKKYNFCFSFDQAIVF</sequence>
<name>A0A8X6FV58_TRICU</name>
<keyword evidence="2" id="KW-1185">Reference proteome</keyword>
<reference evidence="1" key="1">
    <citation type="submission" date="2020-07" db="EMBL/GenBank/DDBJ databases">
        <title>Multicomponent nature underlies the extraordinary mechanical properties of spider dragline silk.</title>
        <authorList>
            <person name="Kono N."/>
            <person name="Nakamura H."/>
            <person name="Mori M."/>
            <person name="Yoshida Y."/>
            <person name="Ohtoshi R."/>
            <person name="Malay A.D."/>
            <person name="Moran D.A.P."/>
            <person name="Tomita M."/>
            <person name="Numata K."/>
            <person name="Arakawa K."/>
        </authorList>
    </citation>
    <scope>NUCLEOTIDE SEQUENCE</scope>
</reference>
<accession>A0A8X6FV58</accession>
<protein>
    <submittedName>
        <fullName evidence="1">Uncharacterized protein</fullName>
    </submittedName>
</protein>
<evidence type="ECO:0000313" key="2">
    <source>
        <dbReference type="Proteomes" id="UP000887116"/>
    </source>
</evidence>
<dbReference type="AlphaFoldDB" id="A0A8X6FV58"/>
<gene>
    <name evidence="1" type="ORF">TNCT_492301</name>
</gene>
<dbReference type="EMBL" id="BMAO01023333">
    <property type="protein sequence ID" value="GFQ88049.1"/>
    <property type="molecule type" value="Genomic_DNA"/>
</dbReference>
<proteinExistence type="predicted"/>
<evidence type="ECO:0000313" key="1">
    <source>
        <dbReference type="EMBL" id="GFQ88049.1"/>
    </source>
</evidence>